<feature type="region of interest" description="Disordered" evidence="13">
    <location>
        <begin position="420"/>
        <end position="487"/>
    </location>
</feature>
<comment type="pathway">
    <text evidence="3">Protein modification; protein ubiquitination.</text>
</comment>
<feature type="compositionally biased region" description="Polar residues" evidence="13">
    <location>
        <begin position="448"/>
        <end position="462"/>
    </location>
</feature>
<dbReference type="Pfam" id="PF23202">
    <property type="entry name" value="PAH_ZNF598"/>
    <property type="match status" value="1"/>
</dbReference>
<comment type="subcellular location">
    <subcellularLocation>
        <location evidence="2">Cytoplasm</location>
    </subcellularLocation>
</comment>
<dbReference type="InterPro" id="IPR056437">
    <property type="entry name" value="Znf-C2H2_ZNF598/HEL2"/>
</dbReference>
<feature type="domain" description="RING-type" evidence="14">
    <location>
        <begin position="77"/>
        <end position="117"/>
    </location>
</feature>
<evidence type="ECO:0000256" key="7">
    <source>
        <dbReference type="ARBA" id="ARBA00022679"/>
    </source>
</evidence>
<dbReference type="InterPro" id="IPR044288">
    <property type="entry name" value="ZNF598/HEL2"/>
</dbReference>
<proteinExistence type="inferred from homology"/>
<dbReference type="InterPro" id="IPR013083">
    <property type="entry name" value="Znf_RING/FYVE/PHD"/>
</dbReference>
<feature type="compositionally biased region" description="Low complexity" evidence="13">
    <location>
        <begin position="357"/>
        <end position="374"/>
    </location>
</feature>
<dbReference type="EMBL" id="JANBTW010000005">
    <property type="protein sequence ID" value="KAJ2680407.1"/>
    <property type="molecule type" value="Genomic_DNA"/>
</dbReference>
<name>A0A9W8GC83_9FUNG</name>
<keyword evidence="9 12" id="KW-0863">Zinc-finger</keyword>
<dbReference type="Pfam" id="PF23230">
    <property type="entry name" value="zf-C2H2_13"/>
    <property type="match status" value="1"/>
</dbReference>
<evidence type="ECO:0000256" key="3">
    <source>
        <dbReference type="ARBA" id="ARBA00004906"/>
    </source>
</evidence>
<protein>
    <recommendedName>
        <fullName evidence="4">RING-type E3 ubiquitin transferase</fullName>
        <ecNumber evidence="4">2.3.2.27</ecNumber>
    </recommendedName>
</protein>
<evidence type="ECO:0000256" key="11">
    <source>
        <dbReference type="ARBA" id="ARBA00035113"/>
    </source>
</evidence>
<dbReference type="GO" id="GO:0043022">
    <property type="term" value="F:ribosome binding"/>
    <property type="evidence" value="ECO:0007669"/>
    <property type="project" value="TreeGrafter"/>
</dbReference>
<dbReference type="InterPro" id="IPR001841">
    <property type="entry name" value="Znf_RING"/>
</dbReference>
<dbReference type="InterPro" id="IPR057634">
    <property type="entry name" value="PAH_ZNF598/HEL2"/>
</dbReference>
<gene>
    <name evidence="15" type="ORF">GGI25_000699</name>
</gene>
<dbReference type="PROSITE" id="PS00028">
    <property type="entry name" value="ZINC_FINGER_C2H2_1"/>
    <property type="match status" value="1"/>
</dbReference>
<feature type="compositionally biased region" description="Low complexity" evidence="13">
    <location>
        <begin position="1"/>
        <end position="28"/>
    </location>
</feature>
<dbReference type="Pfam" id="PF25447">
    <property type="entry name" value="RING_ZNF598"/>
    <property type="match status" value="1"/>
</dbReference>
<feature type="compositionally biased region" description="Low complexity" evidence="13">
    <location>
        <begin position="708"/>
        <end position="721"/>
    </location>
</feature>
<evidence type="ECO:0000256" key="1">
    <source>
        <dbReference type="ARBA" id="ARBA00000900"/>
    </source>
</evidence>
<evidence type="ECO:0000256" key="13">
    <source>
        <dbReference type="SAM" id="MobiDB-lite"/>
    </source>
</evidence>
<feature type="compositionally biased region" description="Polar residues" evidence="13">
    <location>
        <begin position="48"/>
        <end position="64"/>
    </location>
</feature>
<evidence type="ECO:0000256" key="2">
    <source>
        <dbReference type="ARBA" id="ARBA00004496"/>
    </source>
</evidence>
<dbReference type="GO" id="GO:0005737">
    <property type="term" value="C:cytoplasm"/>
    <property type="evidence" value="ECO:0007669"/>
    <property type="project" value="UniProtKB-SubCell"/>
</dbReference>
<feature type="region of interest" description="Disordered" evidence="13">
    <location>
        <begin position="1"/>
        <end position="68"/>
    </location>
</feature>
<dbReference type="EC" id="2.3.2.27" evidence="4"/>
<evidence type="ECO:0000313" key="16">
    <source>
        <dbReference type="Proteomes" id="UP001151518"/>
    </source>
</evidence>
<dbReference type="Proteomes" id="UP001151518">
    <property type="component" value="Unassembled WGS sequence"/>
</dbReference>
<feature type="compositionally biased region" description="Low complexity" evidence="13">
    <location>
        <begin position="634"/>
        <end position="651"/>
    </location>
</feature>
<dbReference type="SUPFAM" id="SSF57850">
    <property type="entry name" value="RING/U-box"/>
    <property type="match status" value="1"/>
</dbReference>
<dbReference type="GO" id="GO:0008270">
    <property type="term" value="F:zinc ion binding"/>
    <property type="evidence" value="ECO:0007669"/>
    <property type="project" value="UniProtKB-KW"/>
</dbReference>
<dbReference type="PANTHER" id="PTHR22938">
    <property type="entry name" value="ZINC FINGER PROTEIN 598"/>
    <property type="match status" value="1"/>
</dbReference>
<feature type="region of interest" description="Disordered" evidence="13">
    <location>
        <begin position="616"/>
        <end position="660"/>
    </location>
</feature>
<sequence length="806" mass="87588">MQKPPTTSESTTAQTATSAAYTPSPDSTNPQIVPKSKKQGQSRRRNKSNGSESKQSPATELSNIDQEHSDGEDENICFICADTVKFYAIGECNHLTCFRCNLRLRALFKSKACPYCKTELDTIIYASNPDTPFEELSKCSLPYLDKGLNIKFDCKEAYDVTMHTLQFNCPHRKCSYVDNNGWKSLKEHARNEHSQQFCDLCLKNKKSFAHEHKLFTKSQLRAHYSRGDGIGFTGHPECEFCRTSFYDNDQLFDHCRKKHEQCFICVRNNTGRQVYYANYSTLEGHFNSVHFPCKHATCLERKFVVFENEIDLQGHELAEHGGAIVGQRARREAKQISLNFQYAAPRSGASSGGANNGGSSNNNRGKQRNSSQQQPSTMTVNEPDIAGVSIAGRRRPTGFGRAASSDPHHPDAIHRSNFAVSESASASGPPTPEPELESLWPTLGSGPDSISSGSRPVSTTASPLRAHAPAGFGHLSSNLSPGTEAAGSADAIDDTISLHQELLQRVSAYLSHREQPVSRFRQLTTHYKDSQLSADDYVQNCWLLFLTVPGKNAKEMIQKTMRSVASLLPDPVLKDSLLKALNEHRIKQQQFPALTPLTSIGPSDSASGNQARVLVIKKPSDSGTRKSGTSSGNASTWATPSPSSQSATAKSRVTGQQQHAHGFSYTSLTPSSALSPAAFPLLGANSKSSSSLNSMVSQMKIEPRQPGNTANNNNSNHSSYSAKFTKGTSAKPGYTAPVLQTNNSDFPGLPPPSKRKVTIPPINSNATSAWTSGTPDSHTGAGGSSKKPETGKSRNAKGKQVLFHCG</sequence>
<evidence type="ECO:0000256" key="5">
    <source>
        <dbReference type="ARBA" id="ARBA00022490"/>
    </source>
</evidence>
<keyword evidence="7" id="KW-0808">Transferase</keyword>
<dbReference type="GO" id="GO:0061630">
    <property type="term" value="F:ubiquitin protein ligase activity"/>
    <property type="evidence" value="ECO:0007669"/>
    <property type="project" value="UniProtKB-EC"/>
</dbReference>
<dbReference type="PROSITE" id="PS50089">
    <property type="entry name" value="ZF_RING_2"/>
    <property type="match status" value="1"/>
</dbReference>
<dbReference type="CDD" id="cd16615">
    <property type="entry name" value="RING-HC_ZNF598"/>
    <property type="match status" value="1"/>
</dbReference>
<evidence type="ECO:0000256" key="4">
    <source>
        <dbReference type="ARBA" id="ARBA00012483"/>
    </source>
</evidence>
<dbReference type="GO" id="GO:0072344">
    <property type="term" value="P:rescue of stalled ribosome"/>
    <property type="evidence" value="ECO:0007669"/>
    <property type="project" value="InterPro"/>
</dbReference>
<dbReference type="GO" id="GO:0016567">
    <property type="term" value="P:protein ubiquitination"/>
    <property type="evidence" value="ECO:0007669"/>
    <property type="project" value="TreeGrafter"/>
</dbReference>
<dbReference type="Gene3D" id="3.30.40.10">
    <property type="entry name" value="Zinc/RING finger domain, C3HC4 (zinc finger)"/>
    <property type="match status" value="1"/>
</dbReference>
<evidence type="ECO:0000256" key="10">
    <source>
        <dbReference type="ARBA" id="ARBA00022833"/>
    </source>
</evidence>
<dbReference type="PANTHER" id="PTHR22938:SF0">
    <property type="entry name" value="E3 UBIQUITIN-PROTEIN LIGASE ZNF598"/>
    <property type="match status" value="1"/>
</dbReference>
<evidence type="ECO:0000313" key="15">
    <source>
        <dbReference type="EMBL" id="KAJ2680407.1"/>
    </source>
</evidence>
<feature type="region of interest" description="Disordered" evidence="13">
    <location>
        <begin position="342"/>
        <end position="390"/>
    </location>
</feature>
<evidence type="ECO:0000256" key="9">
    <source>
        <dbReference type="ARBA" id="ARBA00022771"/>
    </source>
</evidence>
<keyword evidence="5" id="KW-0963">Cytoplasm</keyword>
<comment type="catalytic activity">
    <reaction evidence="1">
        <text>S-ubiquitinyl-[E2 ubiquitin-conjugating enzyme]-L-cysteine + [acceptor protein]-L-lysine = [E2 ubiquitin-conjugating enzyme]-L-cysteine + N(6)-ubiquitinyl-[acceptor protein]-L-lysine.</text>
        <dbReference type="EC" id="2.3.2.27"/>
    </reaction>
</comment>
<dbReference type="InterPro" id="IPR041888">
    <property type="entry name" value="RING-HC_ZNF598/HEL2"/>
</dbReference>
<dbReference type="OrthoDB" id="3838338at2759"/>
<keyword evidence="8" id="KW-0479">Metal-binding</keyword>
<evidence type="ECO:0000256" key="12">
    <source>
        <dbReference type="PROSITE-ProRule" id="PRU00175"/>
    </source>
</evidence>
<evidence type="ECO:0000256" key="8">
    <source>
        <dbReference type="ARBA" id="ARBA00022723"/>
    </source>
</evidence>
<feature type="compositionally biased region" description="Basic residues" evidence="13">
    <location>
        <begin position="35"/>
        <end position="47"/>
    </location>
</feature>
<reference evidence="15" key="1">
    <citation type="submission" date="2022-07" db="EMBL/GenBank/DDBJ databases">
        <title>Phylogenomic reconstructions and comparative analyses of Kickxellomycotina fungi.</title>
        <authorList>
            <person name="Reynolds N.K."/>
            <person name="Stajich J.E."/>
            <person name="Barry K."/>
            <person name="Grigoriev I.V."/>
            <person name="Crous P."/>
            <person name="Smith M.E."/>
        </authorList>
    </citation>
    <scope>NUCLEOTIDE SEQUENCE</scope>
    <source>
        <strain evidence="15">NRRL 3115</strain>
    </source>
</reference>
<dbReference type="SMART" id="SM00355">
    <property type="entry name" value="ZnF_C2H2"/>
    <property type="match status" value="4"/>
</dbReference>
<dbReference type="AlphaFoldDB" id="A0A9W8GC83"/>
<comment type="similarity">
    <text evidence="11">Belongs to the ZNF598/HEL2 family.</text>
</comment>
<keyword evidence="10" id="KW-0862">Zinc</keyword>
<evidence type="ECO:0000256" key="6">
    <source>
        <dbReference type="ARBA" id="ARBA00022553"/>
    </source>
</evidence>
<organism evidence="15 16">
    <name type="scientific">Coemansia spiralis</name>
    <dbReference type="NCBI Taxonomy" id="417178"/>
    <lineage>
        <taxon>Eukaryota</taxon>
        <taxon>Fungi</taxon>
        <taxon>Fungi incertae sedis</taxon>
        <taxon>Zoopagomycota</taxon>
        <taxon>Kickxellomycotina</taxon>
        <taxon>Kickxellomycetes</taxon>
        <taxon>Kickxellales</taxon>
        <taxon>Kickxellaceae</taxon>
        <taxon>Coemansia</taxon>
    </lineage>
</organism>
<accession>A0A9W8GC83</accession>
<feature type="compositionally biased region" description="Polar residues" evidence="13">
    <location>
        <begin position="761"/>
        <end position="777"/>
    </location>
</feature>
<comment type="caution">
    <text evidence="15">The sequence shown here is derived from an EMBL/GenBank/DDBJ whole genome shotgun (WGS) entry which is preliminary data.</text>
</comment>
<dbReference type="InterPro" id="IPR013087">
    <property type="entry name" value="Znf_C2H2_type"/>
</dbReference>
<evidence type="ECO:0000259" key="14">
    <source>
        <dbReference type="PROSITE" id="PS50089"/>
    </source>
</evidence>
<keyword evidence="6" id="KW-0597">Phosphoprotein</keyword>
<feature type="region of interest" description="Disordered" evidence="13">
    <location>
        <begin position="703"/>
        <end position="806"/>
    </location>
</feature>